<evidence type="ECO:0000256" key="1">
    <source>
        <dbReference type="SAM" id="MobiDB-lite"/>
    </source>
</evidence>
<comment type="caution">
    <text evidence="3">The sequence shown here is derived from an EMBL/GenBank/DDBJ whole genome shotgun (WGS) entry which is preliminary data.</text>
</comment>
<evidence type="ECO:0000313" key="4">
    <source>
        <dbReference type="Proteomes" id="UP000607281"/>
    </source>
</evidence>
<feature type="region of interest" description="Disordered" evidence="1">
    <location>
        <begin position="738"/>
        <end position="759"/>
    </location>
</feature>
<proteinExistence type="predicted"/>
<reference evidence="3 4" key="1">
    <citation type="journal article" date="2020" name="ISME J.">
        <title>Comparative genomics reveals insights into cyanobacterial evolution and habitat adaptation.</title>
        <authorList>
            <person name="Chen M.Y."/>
            <person name="Teng W.K."/>
            <person name="Zhao L."/>
            <person name="Hu C.X."/>
            <person name="Zhou Y.K."/>
            <person name="Han B.P."/>
            <person name="Song L.R."/>
            <person name="Shu W.S."/>
        </authorList>
    </citation>
    <scope>NUCLEOTIDE SEQUENCE [LARGE SCALE GENOMIC DNA]</scope>
    <source>
        <strain evidence="3 4">FACHB-260</strain>
    </source>
</reference>
<organism evidence="3 4">
    <name type="scientific">Anabaena subtropica FACHB-260</name>
    <dbReference type="NCBI Taxonomy" id="2692884"/>
    <lineage>
        <taxon>Bacteria</taxon>
        <taxon>Bacillati</taxon>
        <taxon>Cyanobacteriota</taxon>
        <taxon>Cyanophyceae</taxon>
        <taxon>Nostocales</taxon>
        <taxon>Nostocaceae</taxon>
        <taxon>Anabaena</taxon>
    </lineage>
</organism>
<sequence>MEFQSHPLQVIINPPGIQSGMPGDTVELNVVVINLGEQSAVINFFLAFDETFQKITGWLTSPRESRAIAPQQSSDEVTFKFDIPVDALPGTYDYTLVIDSPEHYPQETPINFPNQIKVLLKEQTVIRANDPTFSIHPASNPDKQLIYKPDEPLQVVVKIENRSLRVDRFRLTCPDLDEEWLRISYPTTGFEGQGLSDVTALELNPGSLGQILLEFRPPTNTLAGNYSPTIRLHSENYLDLVLLDLVYIQISPNYTLDTQINTILGRVGRHSGKYQLLFFNKGNVVREFTFSAKNQEEEELLIYKFDPAEIKLLPTKNTEVNLAIKPRHWWRRPWFGAPLEMNFQVNIIDKQNLPLKDSSLPGILIWKARPWWQFLLLILIILGLLAGGGFVIWRILNPDPLKVKTFSSDSRKITEGEDEVRLNWEISNYKQLRNFVVTIKEPATNEPLFNNDKLPELLKSENNESSPCRVTPQQELICNRVRTGIKTKGKYVFELKASYQQGISFFSRRPLQTDIQNTEVEIIEKPIAEITELKADKQQYIKGNSIVLSLGITRPELLAKLEIVGRSEDKIQAGQPVSYRLNNGVIDNPQLKSACKEQNKVLRCSIPVIASQVGNFIYEIKAFSNNGSNRINIKQTENKIEILPPEFQIESFRINNSEQLNLVLNEGDNALITWKVKGEDIQVELLGSTRLPSGEIRLPVNQAFPSEITLRVSDKFGKRPPQQKTFFIAVKKIEPTPAPIPPVSLPNDNPFIEPPLPPR</sequence>
<keyword evidence="2" id="KW-1133">Transmembrane helix</keyword>
<dbReference type="RefSeq" id="WP_190406243.1">
    <property type="nucleotide sequence ID" value="NZ_JACJRF010000007.1"/>
</dbReference>
<evidence type="ECO:0000313" key="3">
    <source>
        <dbReference type="EMBL" id="MBD2343778.1"/>
    </source>
</evidence>
<feature type="transmembrane region" description="Helical" evidence="2">
    <location>
        <begin position="371"/>
        <end position="396"/>
    </location>
</feature>
<protein>
    <submittedName>
        <fullName evidence="3">Uncharacterized protein</fullName>
    </submittedName>
</protein>
<accession>A0ABR8CLQ9</accession>
<dbReference type="Proteomes" id="UP000607281">
    <property type="component" value="Unassembled WGS sequence"/>
</dbReference>
<name>A0ABR8CLQ9_9NOST</name>
<keyword evidence="2" id="KW-0472">Membrane</keyword>
<dbReference type="EMBL" id="JACJRF010000007">
    <property type="protein sequence ID" value="MBD2343778.1"/>
    <property type="molecule type" value="Genomic_DNA"/>
</dbReference>
<evidence type="ECO:0000256" key="2">
    <source>
        <dbReference type="SAM" id="Phobius"/>
    </source>
</evidence>
<keyword evidence="4" id="KW-1185">Reference proteome</keyword>
<gene>
    <name evidence="3" type="ORF">H6G18_06405</name>
</gene>
<keyword evidence="2" id="KW-0812">Transmembrane</keyword>